<dbReference type="VEuPathDB" id="FungiDB:RhiirFUN_013870"/>
<sequence length="99" mass="11725">MKKLGYRGKDIKETFKEADKELPNISTSIYTRRTLTLLIHPLLLHMSIMKKIATINAVGIAELKLRHYEIWILLFKYLTNHQYKFTDSYAVINSDDKYF</sequence>
<reference evidence="1 2" key="2">
    <citation type="submission" date="2017-10" db="EMBL/GenBank/DDBJ databases">
        <title>Genome analyses suggest a sexual origin of heterokaryosis in a supposedly ancient asexual fungus.</title>
        <authorList>
            <person name="Corradi N."/>
            <person name="Sedzielewska K."/>
            <person name="Noel J."/>
            <person name="Charron P."/>
            <person name="Farinelli L."/>
            <person name="Marton T."/>
            <person name="Kruger M."/>
            <person name="Pelin A."/>
            <person name="Brachmann A."/>
            <person name="Corradi N."/>
        </authorList>
    </citation>
    <scope>NUCLEOTIDE SEQUENCE [LARGE SCALE GENOMIC DNA]</scope>
    <source>
        <strain evidence="1 2">A1</strain>
    </source>
</reference>
<evidence type="ECO:0000313" key="1">
    <source>
        <dbReference type="EMBL" id="PKC66254.1"/>
    </source>
</evidence>
<dbReference type="VEuPathDB" id="FungiDB:FUN_015855"/>
<proteinExistence type="predicted"/>
<dbReference type="AlphaFoldDB" id="A0A2N0RSH9"/>
<evidence type="ECO:0000313" key="2">
    <source>
        <dbReference type="Proteomes" id="UP000232688"/>
    </source>
</evidence>
<gene>
    <name evidence="1" type="ORF">RhiirA1_459981</name>
</gene>
<reference evidence="1 2" key="1">
    <citation type="submission" date="2017-10" db="EMBL/GenBank/DDBJ databases">
        <title>Extensive intraspecific genome diversity in a model arbuscular mycorrhizal fungus.</title>
        <authorList>
            <person name="Chen E.C.H."/>
            <person name="Morin E."/>
            <person name="Baudet D."/>
            <person name="Noel J."/>
            <person name="Ndikumana S."/>
            <person name="Charron P."/>
            <person name="St-Onge C."/>
            <person name="Giorgi J."/>
            <person name="Grigoriev I.V."/>
            <person name="Roux C."/>
            <person name="Martin F.M."/>
            <person name="Corradi N."/>
        </authorList>
    </citation>
    <scope>NUCLEOTIDE SEQUENCE [LARGE SCALE GENOMIC DNA]</scope>
    <source>
        <strain evidence="1 2">A1</strain>
    </source>
</reference>
<dbReference type="VEuPathDB" id="FungiDB:RhiirA1_459981"/>
<organism evidence="1 2">
    <name type="scientific">Rhizophagus irregularis</name>
    <dbReference type="NCBI Taxonomy" id="588596"/>
    <lineage>
        <taxon>Eukaryota</taxon>
        <taxon>Fungi</taxon>
        <taxon>Fungi incertae sedis</taxon>
        <taxon>Mucoromycota</taxon>
        <taxon>Glomeromycotina</taxon>
        <taxon>Glomeromycetes</taxon>
        <taxon>Glomerales</taxon>
        <taxon>Glomeraceae</taxon>
        <taxon>Rhizophagus</taxon>
    </lineage>
</organism>
<dbReference type="EMBL" id="LLXH01000478">
    <property type="protein sequence ID" value="PKC66254.1"/>
    <property type="molecule type" value="Genomic_DNA"/>
</dbReference>
<accession>A0A2N0RSH9</accession>
<protein>
    <submittedName>
        <fullName evidence="1">Uncharacterized protein</fullName>
    </submittedName>
</protein>
<dbReference type="Proteomes" id="UP000232688">
    <property type="component" value="Unassembled WGS sequence"/>
</dbReference>
<name>A0A2N0RSH9_9GLOM</name>
<comment type="caution">
    <text evidence="1">The sequence shown here is derived from an EMBL/GenBank/DDBJ whole genome shotgun (WGS) entry which is preliminary data.</text>
</comment>